<name>I0GZI2_ACTM4</name>
<dbReference type="KEGG" id="ams:AMIS_9490"/>
<organism evidence="1 2">
    <name type="scientific">Actinoplanes missouriensis (strain ATCC 14538 / DSM 43046 / CBS 188.64 / JCM 3121 / NBRC 102363 / NCIMB 12654 / NRRL B-3342 / UNCC 431)</name>
    <dbReference type="NCBI Taxonomy" id="512565"/>
    <lineage>
        <taxon>Bacteria</taxon>
        <taxon>Bacillati</taxon>
        <taxon>Actinomycetota</taxon>
        <taxon>Actinomycetes</taxon>
        <taxon>Micromonosporales</taxon>
        <taxon>Micromonosporaceae</taxon>
        <taxon>Actinoplanes</taxon>
    </lineage>
</organism>
<evidence type="ECO:0008006" key="3">
    <source>
        <dbReference type="Google" id="ProtNLM"/>
    </source>
</evidence>
<dbReference type="Proteomes" id="UP000007882">
    <property type="component" value="Chromosome"/>
</dbReference>
<dbReference type="HOGENOM" id="CLU_202409_0_0_11"/>
<dbReference type="AlphaFoldDB" id="I0GZI2"/>
<evidence type="ECO:0000313" key="2">
    <source>
        <dbReference type="Proteomes" id="UP000007882"/>
    </source>
</evidence>
<keyword evidence="2" id="KW-1185">Reference proteome</keyword>
<reference evidence="1 2" key="1">
    <citation type="submission" date="2012-02" db="EMBL/GenBank/DDBJ databases">
        <title>Complete genome sequence of Actinoplanes missouriensis 431 (= NBRC 102363).</title>
        <authorList>
            <person name="Ohnishi Y."/>
            <person name="Ishikawa J."/>
            <person name="Sekine M."/>
            <person name="Hosoyama A."/>
            <person name="Harada T."/>
            <person name="Narita H."/>
            <person name="Hata T."/>
            <person name="Konno Y."/>
            <person name="Tutikane K."/>
            <person name="Fujita N."/>
            <person name="Horinouchi S."/>
            <person name="Hayakawa M."/>
        </authorList>
    </citation>
    <scope>NUCLEOTIDE SEQUENCE [LARGE SCALE GENOMIC DNA]</scope>
    <source>
        <strain evidence="2">ATCC 14538 / DSM 43046 / CBS 188.64 / JCM 3121 / NBRC 102363 / NCIMB 12654 / NRRL B-3342 / UNCC 431</strain>
    </source>
</reference>
<proteinExistence type="predicted"/>
<gene>
    <name evidence="1" type="ordered locus">AMIS_9490</name>
</gene>
<dbReference type="eggNOG" id="COG1373">
    <property type="taxonomic scope" value="Bacteria"/>
</dbReference>
<protein>
    <recommendedName>
        <fullName evidence="3">DUF4143 domain-containing protein</fullName>
    </recommendedName>
</protein>
<dbReference type="EMBL" id="AP012319">
    <property type="protein sequence ID" value="BAL86169.1"/>
    <property type="molecule type" value="Genomic_DNA"/>
</dbReference>
<sequence length="72" mass="7945">MDVILENRQRQVVAIEVKAASTVRSDDFTGLRRVADRLGDDLIAGIVLYTGTSTLPFGDRMRAVPVSALWQL</sequence>
<dbReference type="STRING" id="512565.AMIS_9490"/>
<dbReference type="PATRIC" id="fig|512565.3.peg.953"/>
<accession>I0GZI2</accession>
<evidence type="ECO:0000313" key="1">
    <source>
        <dbReference type="EMBL" id="BAL86169.1"/>
    </source>
</evidence>